<gene>
    <name evidence="2" type="ordered locus">AM1_6379</name>
</gene>
<reference evidence="2 3" key="1">
    <citation type="journal article" date="2008" name="Proc. Natl. Acad. Sci. U.S.A.">
        <title>Niche adaptation and genome expansion in the chlorophyll d-producing cyanobacterium Acaryochloris marina.</title>
        <authorList>
            <person name="Swingley W.D."/>
            <person name="Chen M."/>
            <person name="Cheung P.C."/>
            <person name="Conrad A.L."/>
            <person name="Dejesa L.C."/>
            <person name="Hao J."/>
            <person name="Honchak B.M."/>
            <person name="Karbach L.E."/>
            <person name="Kurdoglu A."/>
            <person name="Lahiri S."/>
            <person name="Mastrian S.D."/>
            <person name="Miyashita H."/>
            <person name="Page L."/>
            <person name="Ramakrishna P."/>
            <person name="Satoh S."/>
            <person name="Sattley W.M."/>
            <person name="Shimada Y."/>
            <person name="Taylor H.L."/>
            <person name="Tomo T."/>
            <person name="Tsuchiya T."/>
            <person name="Wang Z.T."/>
            <person name="Raymond J."/>
            <person name="Mimuro M."/>
            <person name="Blankenship R.E."/>
            <person name="Touchman J.W."/>
        </authorList>
    </citation>
    <scope>NUCLEOTIDE SEQUENCE [LARGE SCALE GENOMIC DNA]</scope>
    <source>
        <strain evidence="3">MBIC 11017</strain>
    </source>
</reference>
<dbReference type="InterPro" id="IPR001173">
    <property type="entry name" value="Glyco_trans_2-like"/>
</dbReference>
<evidence type="ECO:0000313" key="2">
    <source>
        <dbReference type="EMBL" id="ABW31310.1"/>
    </source>
</evidence>
<dbReference type="EMBL" id="CP000828">
    <property type="protein sequence ID" value="ABW31310.1"/>
    <property type="molecule type" value="Genomic_DNA"/>
</dbReference>
<dbReference type="InterPro" id="IPR029044">
    <property type="entry name" value="Nucleotide-diphossugar_trans"/>
</dbReference>
<dbReference type="OrthoDB" id="452659at2"/>
<feature type="domain" description="Glycosyltransferase 2-like" evidence="1">
    <location>
        <begin position="8"/>
        <end position="118"/>
    </location>
</feature>
<keyword evidence="3" id="KW-1185">Reference proteome</keyword>
<dbReference type="SUPFAM" id="SSF53448">
    <property type="entry name" value="Nucleotide-diphospho-sugar transferases"/>
    <property type="match status" value="1"/>
</dbReference>
<dbReference type="PANTHER" id="PTHR43179">
    <property type="entry name" value="RHAMNOSYLTRANSFERASE WBBL"/>
    <property type="match status" value="1"/>
</dbReference>
<evidence type="ECO:0000259" key="1">
    <source>
        <dbReference type="Pfam" id="PF00535"/>
    </source>
</evidence>
<dbReference type="Proteomes" id="UP000000268">
    <property type="component" value="Chromosome"/>
</dbReference>
<evidence type="ECO:0000313" key="3">
    <source>
        <dbReference type="Proteomes" id="UP000000268"/>
    </source>
</evidence>
<dbReference type="STRING" id="329726.AM1_6379"/>
<name>B0C8P8_ACAM1</name>
<dbReference type="eggNOG" id="COG1216">
    <property type="taxonomic scope" value="Bacteria"/>
</dbReference>
<dbReference type="HOGENOM" id="CLU_775768_0_0_3"/>
<dbReference type="PANTHER" id="PTHR43179:SF7">
    <property type="entry name" value="RHAMNOSYLTRANSFERASE WBBL"/>
    <property type="match status" value="1"/>
</dbReference>
<dbReference type="Pfam" id="PF00535">
    <property type="entry name" value="Glycos_transf_2"/>
    <property type="match status" value="1"/>
</dbReference>
<dbReference type="KEGG" id="amr:AM1_6379"/>
<dbReference type="GO" id="GO:0016740">
    <property type="term" value="F:transferase activity"/>
    <property type="evidence" value="ECO:0007669"/>
    <property type="project" value="UniProtKB-KW"/>
</dbReference>
<dbReference type="RefSeq" id="WP_012166484.1">
    <property type="nucleotide sequence ID" value="NC_009925.1"/>
</dbReference>
<sequence>MSNPKVTIIVVPRERFQFARESLESLFENTFVPFKLIYVDNNSPRKLRQNLEFQSLLRRFQVVRSETYLSPNQARNLGLQYVTTPYVVFVDNDVVFTSGWLEKLVNCTEETGATVVGSLVCQYRPVHTIVHCAGGTYMAPAAYSAFARGELNPSGTLDYTGGWKIQERTPYQNQPLAEVCDQLYRQPTGFVEFHAMLVRTAIFDRIGPLDEGFSCTKEYLDFCMMVTRAGGLIYLEPDSVVTFLTHPPAPALQWSDIPYFMLRWSDAWELSNLLHYQQKWGLQESRYFQKRYQKLGQRRRKVLIRPIAKKFAFLGKHVTRWIEQQLFNLEKRFNRWFSKRHANRLANAQRISGLRHPNNDIPKLLPQTGSNAEIRQQSLSDESGKHSLMQH</sequence>
<accession>B0C8P8</accession>
<keyword evidence="2" id="KW-0808">Transferase</keyword>
<protein>
    <submittedName>
        <fullName evidence="2">Glycosyl transferase, group 2 family protein</fullName>
    </submittedName>
</protein>
<dbReference type="Gene3D" id="3.90.550.10">
    <property type="entry name" value="Spore Coat Polysaccharide Biosynthesis Protein SpsA, Chain A"/>
    <property type="match status" value="1"/>
</dbReference>
<organism evidence="2 3">
    <name type="scientific">Acaryochloris marina (strain MBIC 11017)</name>
    <dbReference type="NCBI Taxonomy" id="329726"/>
    <lineage>
        <taxon>Bacteria</taxon>
        <taxon>Bacillati</taxon>
        <taxon>Cyanobacteriota</taxon>
        <taxon>Cyanophyceae</taxon>
        <taxon>Acaryochloridales</taxon>
        <taxon>Acaryochloridaceae</taxon>
        <taxon>Acaryochloris</taxon>
    </lineage>
</organism>
<dbReference type="AlphaFoldDB" id="B0C8P8"/>
<dbReference type="CAZy" id="GT2">
    <property type="family name" value="Glycosyltransferase Family 2"/>
</dbReference>
<proteinExistence type="predicted"/>